<proteinExistence type="predicted"/>
<name>A0A9P8T7F9_9ASCO</name>
<accession>A0A9P8T7F9</accession>
<gene>
    <name evidence="2" type="ORF">WICMUC_005054</name>
</gene>
<feature type="compositionally biased region" description="Basic and acidic residues" evidence="1">
    <location>
        <begin position="1"/>
        <end position="19"/>
    </location>
</feature>
<comment type="caution">
    <text evidence="2">The sequence shown here is derived from an EMBL/GenBank/DDBJ whole genome shotgun (WGS) entry which is preliminary data.</text>
</comment>
<reference evidence="2" key="2">
    <citation type="submission" date="2021-01" db="EMBL/GenBank/DDBJ databases">
        <authorList>
            <person name="Schikora-Tamarit M.A."/>
        </authorList>
    </citation>
    <scope>NUCLEOTIDE SEQUENCE</scope>
    <source>
        <strain evidence="2">CBS6341</strain>
    </source>
</reference>
<reference evidence="2" key="1">
    <citation type="journal article" date="2021" name="Open Biol.">
        <title>Shared evolutionary footprints suggest mitochondrial oxidative damage underlies multiple complex I losses in fungi.</title>
        <authorList>
            <person name="Schikora-Tamarit M.A."/>
            <person name="Marcet-Houben M."/>
            <person name="Nosek J."/>
            <person name="Gabaldon T."/>
        </authorList>
    </citation>
    <scope>NUCLEOTIDE SEQUENCE</scope>
    <source>
        <strain evidence="2">CBS6341</strain>
    </source>
</reference>
<evidence type="ECO:0000313" key="3">
    <source>
        <dbReference type="Proteomes" id="UP000769528"/>
    </source>
</evidence>
<feature type="region of interest" description="Disordered" evidence="1">
    <location>
        <begin position="1"/>
        <end position="21"/>
    </location>
</feature>
<feature type="non-terminal residue" evidence="2">
    <location>
        <position position="1"/>
    </location>
</feature>
<evidence type="ECO:0000313" key="2">
    <source>
        <dbReference type="EMBL" id="KAH3669138.1"/>
    </source>
</evidence>
<sequence>VRGTIEERMRDRAKQKEHVQQVVMEGKSTIVPDKKDANDKNKDKKEMAMWLLEDGEDEHKR</sequence>
<protein>
    <submittedName>
        <fullName evidence="2">Uncharacterized protein</fullName>
    </submittedName>
</protein>
<dbReference type="AlphaFoldDB" id="A0A9P8T7F9"/>
<dbReference type="EMBL" id="JAEUBF010001343">
    <property type="protein sequence ID" value="KAH3669138.1"/>
    <property type="molecule type" value="Genomic_DNA"/>
</dbReference>
<organism evidence="2 3">
    <name type="scientific">Wickerhamomyces mucosus</name>
    <dbReference type="NCBI Taxonomy" id="1378264"/>
    <lineage>
        <taxon>Eukaryota</taxon>
        <taxon>Fungi</taxon>
        <taxon>Dikarya</taxon>
        <taxon>Ascomycota</taxon>
        <taxon>Saccharomycotina</taxon>
        <taxon>Saccharomycetes</taxon>
        <taxon>Phaffomycetales</taxon>
        <taxon>Wickerhamomycetaceae</taxon>
        <taxon>Wickerhamomyces</taxon>
    </lineage>
</organism>
<evidence type="ECO:0000256" key="1">
    <source>
        <dbReference type="SAM" id="MobiDB-lite"/>
    </source>
</evidence>
<dbReference type="Proteomes" id="UP000769528">
    <property type="component" value="Unassembled WGS sequence"/>
</dbReference>
<keyword evidence="3" id="KW-1185">Reference proteome</keyword>